<dbReference type="GO" id="GO:0009229">
    <property type="term" value="P:thiamine diphosphate biosynthetic process"/>
    <property type="evidence" value="ECO:0007669"/>
    <property type="project" value="UniProtKB-UniRule"/>
</dbReference>
<gene>
    <name evidence="2 4" type="primary">thiL</name>
    <name evidence="4" type="ORF">O6P33_05555</name>
</gene>
<evidence type="ECO:0000259" key="3">
    <source>
        <dbReference type="Pfam" id="PF00586"/>
    </source>
</evidence>
<comment type="function">
    <text evidence="2">Catalyzes the ATP-dependent phosphorylation of thiamine-monophosphate (TMP) to form thiamine-pyrophosphate (TPP), the active form of vitamin B1.</text>
</comment>
<comment type="pathway">
    <text evidence="2">Cofactor biosynthesis; thiamine diphosphate biosynthesis; thiamine diphosphate from thiamine phosphate: step 1/1.</text>
</comment>
<dbReference type="Pfam" id="PF00586">
    <property type="entry name" value="AIRS"/>
    <property type="match status" value="1"/>
</dbReference>
<dbReference type="KEGG" id="dce:O6P33_05555"/>
<feature type="binding site" evidence="2">
    <location>
        <position position="217"/>
    </location>
    <ligand>
        <name>Mg(2+)</name>
        <dbReference type="ChEBI" id="CHEBI:18420"/>
        <label>5</label>
    </ligand>
</feature>
<feature type="binding site" evidence="2">
    <location>
        <position position="30"/>
    </location>
    <ligand>
        <name>Mg(2+)</name>
        <dbReference type="ChEBI" id="CHEBI:18420"/>
        <label>3</label>
    </ligand>
</feature>
<feature type="binding site" evidence="2">
    <location>
        <position position="122"/>
    </location>
    <ligand>
        <name>Mg(2+)</name>
        <dbReference type="ChEBI" id="CHEBI:18420"/>
        <label>1</label>
    </ligand>
</feature>
<keyword evidence="2" id="KW-0479">Metal-binding</keyword>
<feature type="binding site" evidence="2">
    <location>
        <begin position="121"/>
        <end position="122"/>
    </location>
    <ligand>
        <name>ATP</name>
        <dbReference type="ChEBI" id="CHEBI:30616"/>
    </ligand>
</feature>
<feature type="binding site" evidence="2">
    <location>
        <position position="45"/>
    </location>
    <ligand>
        <name>Mg(2+)</name>
        <dbReference type="ChEBI" id="CHEBI:18420"/>
        <label>4</label>
    </ligand>
</feature>
<reference evidence="4 5" key="1">
    <citation type="submission" date="2022-12" db="EMBL/GenBank/DDBJ databases">
        <title>Coexistence and Characterization of a Novel Tigecycline Resistance gene tet(X) variant and blaNDM-1 in a Pseudomonas caeni Isolate of Chicken Origin.</title>
        <authorList>
            <person name="Lu X."/>
            <person name="Zhang L."/>
            <person name="Li R."/>
            <person name="Wang Z."/>
        </authorList>
    </citation>
    <scope>NUCLEOTIDE SEQUENCE [LARGE SCALE GENOMIC DNA]</scope>
    <source>
        <strain evidence="4 5">CE14</strain>
    </source>
</reference>
<dbReference type="SUPFAM" id="SSF56042">
    <property type="entry name" value="PurM C-terminal domain-like"/>
    <property type="match status" value="1"/>
</dbReference>
<evidence type="ECO:0000313" key="4">
    <source>
        <dbReference type="EMBL" id="WBE26292.1"/>
    </source>
</evidence>
<comment type="catalytic activity">
    <reaction evidence="2">
        <text>thiamine phosphate + ATP = thiamine diphosphate + ADP</text>
        <dbReference type="Rhea" id="RHEA:15913"/>
        <dbReference type="ChEBI" id="CHEBI:30616"/>
        <dbReference type="ChEBI" id="CHEBI:37575"/>
        <dbReference type="ChEBI" id="CHEBI:58937"/>
        <dbReference type="ChEBI" id="CHEBI:456216"/>
        <dbReference type="EC" id="2.7.4.16"/>
    </reaction>
</comment>
<feature type="binding site" evidence="2">
    <location>
        <position position="317"/>
    </location>
    <ligand>
        <name>substrate</name>
    </ligand>
</feature>
<dbReference type="NCBIfam" id="TIGR01379">
    <property type="entry name" value="thiL"/>
    <property type="match status" value="1"/>
</dbReference>
<evidence type="ECO:0000313" key="5">
    <source>
        <dbReference type="Proteomes" id="UP001212189"/>
    </source>
</evidence>
<evidence type="ECO:0000256" key="1">
    <source>
        <dbReference type="ARBA" id="ARBA00022977"/>
    </source>
</evidence>
<feature type="binding site" evidence="2">
    <location>
        <position position="214"/>
    </location>
    <ligand>
        <name>Mg(2+)</name>
        <dbReference type="ChEBI" id="CHEBI:18420"/>
        <label>3</label>
    </ligand>
</feature>
<sequence length="321" mass="32863">MNEFELIQHFFTDSACAQGGENVSLGIGDDCALLQVPAGHSCAVSTDTLVSGIHFPENAPAFLLGQRTLAVATSDLAAMGATPIGFTLAITLPQLDATWLQAFSAGLSAMAQSCGITLVGGDTTRGPLAMTVTVLGAAPLQQTLLRSGAQVGDVLCVSGPLGAAAAAVPLLLDEIKAQDTPAAILQPLFDAYWSPQPQLALGQYLRGKAHAALDISDGLLADCGHIAKASKVCLQIQQSQVPVSVAASQLLGAAAGLKCALSGGDDYHLAFTIAAAQLAPLQRQFPAVQVIGQVCAGEGVQLLDQAGQSVTQSYSGYRHFN</sequence>
<name>A0AAF0ALU1_9GAMM</name>
<keyword evidence="2" id="KW-0067">ATP-binding</keyword>
<feature type="binding site" evidence="2">
    <location>
        <position position="46"/>
    </location>
    <ligand>
        <name>Mg(2+)</name>
        <dbReference type="ChEBI" id="CHEBI:18420"/>
        <label>1</label>
    </ligand>
</feature>
<comment type="miscellaneous">
    <text evidence="2">Reaction mechanism of ThiL seems to utilize a direct, inline transfer of the gamma-phosphate of ATP to TMP rather than a phosphorylated enzyme intermediate.</text>
</comment>
<dbReference type="InterPro" id="IPR006283">
    <property type="entry name" value="ThiL-like"/>
</dbReference>
<dbReference type="InterPro" id="IPR016188">
    <property type="entry name" value="PurM-like_N"/>
</dbReference>
<dbReference type="GO" id="GO:0009228">
    <property type="term" value="P:thiamine biosynthetic process"/>
    <property type="evidence" value="ECO:0007669"/>
    <property type="project" value="UniProtKB-KW"/>
</dbReference>
<dbReference type="GO" id="GO:0005524">
    <property type="term" value="F:ATP binding"/>
    <property type="evidence" value="ECO:0007669"/>
    <property type="project" value="UniProtKB-UniRule"/>
</dbReference>
<dbReference type="RefSeq" id="WP_269819214.1">
    <property type="nucleotide sequence ID" value="NZ_CP114976.1"/>
</dbReference>
<feature type="binding site" evidence="2">
    <location>
        <position position="265"/>
    </location>
    <ligand>
        <name>substrate</name>
    </ligand>
</feature>
<dbReference type="InterPro" id="IPR036921">
    <property type="entry name" value="PurM-like_N_sf"/>
</dbReference>
<organism evidence="4 5">
    <name type="scientific">Denitrificimonas caeni</name>
    <dbReference type="NCBI Taxonomy" id="521720"/>
    <lineage>
        <taxon>Bacteria</taxon>
        <taxon>Pseudomonadati</taxon>
        <taxon>Pseudomonadota</taxon>
        <taxon>Gammaproteobacteria</taxon>
        <taxon>Pseudomonadales</taxon>
        <taxon>Pseudomonadaceae</taxon>
        <taxon>Denitrificimonas</taxon>
    </lineage>
</organism>
<keyword evidence="5" id="KW-1185">Reference proteome</keyword>
<feature type="binding site" evidence="2">
    <location>
        <position position="47"/>
    </location>
    <ligand>
        <name>Mg(2+)</name>
        <dbReference type="ChEBI" id="CHEBI:18420"/>
        <label>2</label>
    </ligand>
</feature>
<feature type="binding site" evidence="2">
    <location>
        <position position="216"/>
    </location>
    <ligand>
        <name>ATP</name>
        <dbReference type="ChEBI" id="CHEBI:30616"/>
    </ligand>
</feature>
<dbReference type="PANTHER" id="PTHR30270">
    <property type="entry name" value="THIAMINE-MONOPHOSPHATE KINASE"/>
    <property type="match status" value="1"/>
</dbReference>
<dbReference type="Gene3D" id="3.90.650.10">
    <property type="entry name" value="PurM-like C-terminal domain"/>
    <property type="match status" value="1"/>
</dbReference>
<comment type="caution">
    <text evidence="2">Lacks conserved residue(s) required for the propagation of feature annotation.</text>
</comment>
<dbReference type="CDD" id="cd02194">
    <property type="entry name" value="ThiL"/>
    <property type="match status" value="1"/>
</dbReference>
<dbReference type="SUPFAM" id="SSF55326">
    <property type="entry name" value="PurM N-terminal domain-like"/>
    <property type="match status" value="1"/>
</dbReference>
<dbReference type="GO" id="GO:0009030">
    <property type="term" value="F:thiamine-phosphate kinase activity"/>
    <property type="evidence" value="ECO:0007669"/>
    <property type="project" value="UniProtKB-UniRule"/>
</dbReference>
<keyword evidence="2 4" id="KW-0418">Kinase</keyword>
<feature type="binding site" evidence="2">
    <location>
        <position position="146"/>
    </location>
    <ligand>
        <name>ATP</name>
        <dbReference type="ChEBI" id="CHEBI:30616"/>
    </ligand>
</feature>
<accession>A0AAF0ALU1</accession>
<feature type="domain" description="PurM-like N-terminal" evidence="3">
    <location>
        <begin position="28"/>
        <end position="137"/>
    </location>
</feature>
<feature type="binding site" evidence="2">
    <location>
        <position position="75"/>
    </location>
    <ligand>
        <name>Mg(2+)</name>
        <dbReference type="ChEBI" id="CHEBI:18420"/>
        <label>2</label>
    </ligand>
</feature>
<dbReference type="AlphaFoldDB" id="A0AAF0ALU1"/>
<dbReference type="GO" id="GO:0000287">
    <property type="term" value="F:magnesium ion binding"/>
    <property type="evidence" value="ECO:0007669"/>
    <property type="project" value="UniProtKB-UniRule"/>
</dbReference>
<protein>
    <recommendedName>
        <fullName evidence="2">Thiamine-monophosphate kinase</fullName>
        <shortName evidence="2">TMP kinase</shortName>
        <shortName evidence="2">Thiamine-phosphate kinase</shortName>
        <ecNumber evidence="2">2.7.4.16</ecNumber>
    </recommendedName>
</protein>
<comment type="similarity">
    <text evidence="2">Belongs to the thiamine-monophosphate kinase family.</text>
</comment>
<keyword evidence="2" id="KW-0547">Nucleotide-binding</keyword>
<keyword evidence="1 2" id="KW-0784">Thiamine biosynthesis</keyword>
<keyword evidence="2" id="KW-0460">Magnesium</keyword>
<dbReference type="Proteomes" id="UP001212189">
    <property type="component" value="Chromosome"/>
</dbReference>
<evidence type="ECO:0000256" key="2">
    <source>
        <dbReference type="HAMAP-Rule" id="MF_02128"/>
    </source>
</evidence>
<feature type="binding site" evidence="2">
    <location>
        <position position="30"/>
    </location>
    <ligand>
        <name>Mg(2+)</name>
        <dbReference type="ChEBI" id="CHEBI:18420"/>
        <label>4</label>
    </ligand>
</feature>
<dbReference type="EMBL" id="CP114976">
    <property type="protein sequence ID" value="WBE26292.1"/>
    <property type="molecule type" value="Genomic_DNA"/>
</dbReference>
<feature type="binding site" evidence="2">
    <location>
        <position position="75"/>
    </location>
    <ligand>
        <name>Mg(2+)</name>
        <dbReference type="ChEBI" id="CHEBI:18420"/>
        <label>4</label>
    </ligand>
</feature>
<dbReference type="EC" id="2.7.4.16" evidence="2"/>
<dbReference type="Gene3D" id="3.30.1330.10">
    <property type="entry name" value="PurM-like, N-terminal domain"/>
    <property type="match status" value="1"/>
</dbReference>
<dbReference type="HAMAP" id="MF_02128">
    <property type="entry name" value="TMP_kinase"/>
    <property type="match status" value="1"/>
</dbReference>
<dbReference type="PANTHER" id="PTHR30270:SF0">
    <property type="entry name" value="THIAMINE-MONOPHOSPHATE KINASE"/>
    <property type="match status" value="1"/>
</dbReference>
<feature type="binding site" evidence="2">
    <location>
        <position position="47"/>
    </location>
    <ligand>
        <name>Mg(2+)</name>
        <dbReference type="ChEBI" id="CHEBI:18420"/>
        <label>1</label>
    </ligand>
</feature>
<proteinExistence type="inferred from homology"/>
<dbReference type="PIRSF" id="PIRSF005303">
    <property type="entry name" value="Thiam_monoph_kin"/>
    <property type="match status" value="1"/>
</dbReference>
<keyword evidence="2 4" id="KW-0808">Transferase</keyword>
<feature type="binding site" evidence="2">
    <location>
        <position position="75"/>
    </location>
    <ligand>
        <name>Mg(2+)</name>
        <dbReference type="ChEBI" id="CHEBI:18420"/>
        <label>3</label>
    </ligand>
</feature>
<dbReference type="InterPro" id="IPR036676">
    <property type="entry name" value="PurM-like_C_sf"/>
</dbReference>
<feature type="binding site" evidence="2">
    <location>
        <position position="54"/>
    </location>
    <ligand>
        <name>substrate</name>
    </ligand>
</feature>